<dbReference type="Proteomes" id="UP000673394">
    <property type="component" value="Unassembled WGS sequence"/>
</dbReference>
<dbReference type="InterPro" id="IPR037523">
    <property type="entry name" value="VOC_core"/>
</dbReference>
<evidence type="ECO:0000313" key="2">
    <source>
        <dbReference type="EMBL" id="MBP3963006.1"/>
    </source>
</evidence>
<dbReference type="InterPro" id="IPR053863">
    <property type="entry name" value="Glyoxy/Ble-like_N"/>
</dbReference>
<gene>
    <name evidence="2" type="ORF">I8J30_09880</name>
</gene>
<evidence type="ECO:0000259" key="1">
    <source>
        <dbReference type="PROSITE" id="PS51819"/>
    </source>
</evidence>
<organism evidence="2 3">
    <name type="scientific">Paenibacillus lignilyticus</name>
    <dbReference type="NCBI Taxonomy" id="1172615"/>
    <lineage>
        <taxon>Bacteria</taxon>
        <taxon>Bacillati</taxon>
        <taxon>Bacillota</taxon>
        <taxon>Bacilli</taxon>
        <taxon>Bacillales</taxon>
        <taxon>Paenibacillaceae</taxon>
        <taxon>Paenibacillus</taxon>
    </lineage>
</organism>
<proteinExistence type="predicted"/>
<dbReference type="InterPro" id="IPR029068">
    <property type="entry name" value="Glyas_Bleomycin-R_OHBP_Dase"/>
</dbReference>
<dbReference type="EMBL" id="JAGKSP010000003">
    <property type="protein sequence ID" value="MBP3963006.1"/>
    <property type="molecule type" value="Genomic_DNA"/>
</dbReference>
<dbReference type="PANTHER" id="PTHR36503:SF2">
    <property type="entry name" value="BLR2408 PROTEIN"/>
    <property type="match status" value="1"/>
</dbReference>
<sequence>MAETAKSMFVNLPVKDLKKSIAFFTAVGFEFNPNFTDDNATCMVIGENIYSMLLVEEYFKTFTKKEIADASKTTEVLIALMVESRQKVDKLVDDAIAAGGHIAKETQDLGFMYQRSFLDLDGHHWEIGYMDESAIPQG</sequence>
<dbReference type="PANTHER" id="PTHR36503">
    <property type="entry name" value="BLR2520 PROTEIN"/>
    <property type="match status" value="1"/>
</dbReference>
<protein>
    <submittedName>
        <fullName evidence="2">VOC family protein</fullName>
    </submittedName>
</protein>
<accession>A0ABS5CAK9</accession>
<keyword evidence="3" id="KW-1185">Reference proteome</keyword>
<name>A0ABS5CAK9_9BACL</name>
<dbReference type="PROSITE" id="PS51819">
    <property type="entry name" value="VOC"/>
    <property type="match status" value="1"/>
</dbReference>
<dbReference type="Gene3D" id="3.10.180.10">
    <property type="entry name" value="2,3-Dihydroxybiphenyl 1,2-Dioxygenase, domain 1"/>
    <property type="match status" value="1"/>
</dbReference>
<comment type="caution">
    <text evidence="2">The sequence shown here is derived from an EMBL/GenBank/DDBJ whole genome shotgun (WGS) entry which is preliminary data.</text>
</comment>
<dbReference type="Pfam" id="PF22677">
    <property type="entry name" value="Ble-like_N"/>
    <property type="match status" value="1"/>
</dbReference>
<dbReference type="SUPFAM" id="SSF54593">
    <property type="entry name" value="Glyoxalase/Bleomycin resistance protein/Dihydroxybiphenyl dioxygenase"/>
    <property type="match status" value="1"/>
</dbReference>
<reference evidence="2 3" key="1">
    <citation type="submission" date="2021-04" db="EMBL/GenBank/DDBJ databases">
        <title>Paenibacillus sp. DLE-14 whole genome sequence.</title>
        <authorList>
            <person name="Ham Y.J."/>
        </authorList>
    </citation>
    <scope>NUCLEOTIDE SEQUENCE [LARGE SCALE GENOMIC DNA]</scope>
    <source>
        <strain evidence="2 3">DLE-14</strain>
    </source>
</reference>
<feature type="domain" description="VOC" evidence="1">
    <location>
        <begin position="6"/>
        <end position="130"/>
    </location>
</feature>
<dbReference type="RefSeq" id="WP_210657762.1">
    <property type="nucleotide sequence ID" value="NZ_JAGKSP010000003.1"/>
</dbReference>
<evidence type="ECO:0000313" key="3">
    <source>
        <dbReference type="Proteomes" id="UP000673394"/>
    </source>
</evidence>